<keyword evidence="2" id="KW-1185">Reference proteome</keyword>
<dbReference type="AlphaFoldDB" id="A0A1J1LMT5"/>
<evidence type="ECO:0000313" key="1">
    <source>
        <dbReference type="EMBL" id="CUR33877.1"/>
    </source>
</evidence>
<organism evidence="1 2">
    <name type="scientific">Planktothrix tepida PCC 9214</name>
    <dbReference type="NCBI Taxonomy" id="671072"/>
    <lineage>
        <taxon>Bacteria</taxon>
        <taxon>Bacillati</taxon>
        <taxon>Cyanobacteriota</taxon>
        <taxon>Cyanophyceae</taxon>
        <taxon>Oscillatoriophycideae</taxon>
        <taxon>Oscillatoriales</taxon>
        <taxon>Microcoleaceae</taxon>
        <taxon>Planktothrix</taxon>
    </lineage>
</organism>
<protein>
    <recommendedName>
        <fullName evidence="3">Type I restriction endonuclease subunit R</fullName>
    </recommendedName>
</protein>
<evidence type="ECO:0008006" key="3">
    <source>
        <dbReference type="Google" id="ProtNLM"/>
    </source>
</evidence>
<gene>
    <name evidence="1" type="ORF">PL9214580006</name>
</gene>
<dbReference type="Proteomes" id="UP000184315">
    <property type="component" value="Unassembled WGS sequence"/>
</dbReference>
<reference evidence="2" key="1">
    <citation type="submission" date="2015-10" db="EMBL/GenBank/DDBJ databases">
        <authorList>
            <person name="Regsiter A."/>
            <person name="william w."/>
        </authorList>
    </citation>
    <scope>NUCLEOTIDE SEQUENCE [LARGE SCALE GENOMIC DNA]</scope>
</reference>
<sequence>MVLTKPISKTITSLDNLEERFNLRPTENAQFFPEWNENLPELTDSETATLDQIRNRFIRHRKRGSLAEGTINHLVISPLLTLAGLYDEPFFVTTEPEVELFLEDRDEILRGRIDTLIIQQQLWVLVVESKSTIAFSVALPQALTYLIANPNPERPVYGLITNGDEFQFIKLLNQPNPNYDLSNIFSLLLPHRNQLYDIMRILKQIRQIMIETPIE</sequence>
<dbReference type="RefSeq" id="WP_072720484.1">
    <property type="nucleotide sequence ID" value="NZ_LN889807.1"/>
</dbReference>
<evidence type="ECO:0000313" key="2">
    <source>
        <dbReference type="Proteomes" id="UP000184315"/>
    </source>
</evidence>
<dbReference type="STRING" id="671072.PL9214580006"/>
<dbReference type="EMBL" id="CZDF01000164">
    <property type="protein sequence ID" value="CUR33877.1"/>
    <property type="molecule type" value="Genomic_DNA"/>
</dbReference>
<accession>A0A1J1LMT5</accession>
<name>A0A1J1LMT5_9CYAN</name>
<proteinExistence type="predicted"/>
<dbReference type="OrthoDB" id="511707at2"/>